<dbReference type="InterPro" id="IPR013528">
    <property type="entry name" value="HMG_CoA_synth_N"/>
</dbReference>
<proteinExistence type="inferred from homology"/>
<dbReference type="RefSeq" id="WP_187534465.1">
    <property type="nucleotide sequence ID" value="NZ_CBCSHU010000001.1"/>
</dbReference>
<gene>
    <name evidence="7" type="ORF">H9L01_02540</name>
</gene>
<dbReference type="Proteomes" id="UP000515928">
    <property type="component" value="Chromosome"/>
</dbReference>
<dbReference type="InterPro" id="IPR016039">
    <property type="entry name" value="Thiolase-like"/>
</dbReference>
<dbReference type="Pfam" id="PF01154">
    <property type="entry name" value="HMG_CoA_synt_N"/>
    <property type="match status" value="1"/>
</dbReference>
<accession>A0A7G9S088</accession>
<dbReference type="InterPro" id="IPR011554">
    <property type="entry name" value="HMG_CoA_synthase_prok"/>
</dbReference>
<dbReference type="EMBL" id="CP060715">
    <property type="protein sequence ID" value="QNN61263.1"/>
    <property type="molecule type" value="Genomic_DNA"/>
</dbReference>
<evidence type="ECO:0000259" key="5">
    <source>
        <dbReference type="Pfam" id="PF01154"/>
    </source>
</evidence>
<dbReference type="GO" id="GO:0004421">
    <property type="term" value="F:hydroxymethylglutaryl-CoA synthase activity"/>
    <property type="evidence" value="ECO:0007669"/>
    <property type="project" value="UniProtKB-EC"/>
</dbReference>
<evidence type="ECO:0000313" key="7">
    <source>
        <dbReference type="EMBL" id="QNN61263.1"/>
    </source>
</evidence>
<dbReference type="EC" id="2.3.3.10" evidence="7"/>
<dbReference type="Pfam" id="PF08540">
    <property type="entry name" value="HMG_CoA_synt_C"/>
    <property type="match status" value="1"/>
</dbReference>
<feature type="binding site" evidence="4">
    <location>
        <position position="143"/>
    </location>
    <ligand>
        <name>(3S)-3-hydroxy-3-methylglutaryl-CoA</name>
        <dbReference type="ChEBI" id="CHEBI:43074"/>
    </ligand>
</feature>
<feature type="binding site" evidence="4">
    <location>
        <position position="29"/>
    </location>
    <ligand>
        <name>(3S)-3-hydroxy-3-methylglutaryl-CoA</name>
        <dbReference type="ChEBI" id="CHEBI:43074"/>
    </ligand>
</feature>
<evidence type="ECO:0000256" key="4">
    <source>
        <dbReference type="PIRSR" id="PIRSR611554-2"/>
    </source>
</evidence>
<evidence type="ECO:0000313" key="8">
    <source>
        <dbReference type="Proteomes" id="UP000515928"/>
    </source>
</evidence>
<name>A0A7G9S088_9FIRM</name>
<dbReference type="AlphaFoldDB" id="A0A7G9S088"/>
<dbReference type="SUPFAM" id="SSF53901">
    <property type="entry name" value="Thiolase-like"/>
    <property type="match status" value="2"/>
</dbReference>
<feature type="binding site" evidence="4">
    <location>
        <position position="242"/>
    </location>
    <ligand>
        <name>(3S)-3-hydroxy-3-methylglutaryl-CoA</name>
        <dbReference type="ChEBI" id="CHEBI:43074"/>
    </ligand>
</feature>
<comment type="similarity">
    <text evidence="1">Belongs to the thiolase-like superfamily. HMG-CoA synthase family.</text>
</comment>
<sequence>MNIGIDKIGFYSPEYFIDMRKLAVARNIDPDKFTYGLGQDLMAVKPITQDTITMGANAANTILNDSDKEAIDLVILATETGLDFSKSGATSIHSLLGINAFARCIEMKQACYSATAAIAFAQAHIAMTPGSKALVIASDTSRYGLNTSGEPTQGAGAVAMLISEEPRILQLETNATYFTDDILDFWRPNYSDVALVDGKYSNEQYQRFFETVINRHFEKNEMSLADFNALCFHIPYTKMGLKALRSIVDKEERPDLYINYTDSTLYNRQVGNIYTGSLYLSLLSLLEKGTMKPRERIGLFSYGSGAVGEFFSGILQPDYKEALINHELVLNKRQELSIKEYERMYNAKTVENGSHQIFDTTHEQSVFYMAEIKNNARIYKTNK</sequence>
<reference evidence="7 8" key="1">
    <citation type="submission" date="2020-08" db="EMBL/GenBank/DDBJ databases">
        <title>Genome sequence of Erysipelothrix inopinata DSM 15511T.</title>
        <authorList>
            <person name="Hyun D.-W."/>
            <person name="Bae J.-W."/>
        </authorList>
    </citation>
    <scope>NUCLEOTIDE SEQUENCE [LARGE SCALE GENOMIC DNA]</scope>
    <source>
        <strain evidence="7 8">DSM 15511</strain>
    </source>
</reference>
<dbReference type="InterPro" id="IPR013746">
    <property type="entry name" value="HMG_CoA_synt_C_dom"/>
</dbReference>
<protein>
    <submittedName>
        <fullName evidence="7">Hydroxymethylglutaryl-CoA synthase</fullName>
        <ecNumber evidence="7">2.3.3.10</ecNumber>
    </submittedName>
</protein>
<organism evidence="7 8">
    <name type="scientific">Erysipelothrix inopinata</name>
    <dbReference type="NCBI Taxonomy" id="225084"/>
    <lineage>
        <taxon>Bacteria</taxon>
        <taxon>Bacillati</taxon>
        <taxon>Bacillota</taxon>
        <taxon>Erysipelotrichia</taxon>
        <taxon>Erysipelotrichales</taxon>
        <taxon>Erysipelotrichaceae</taxon>
        <taxon>Erysipelothrix</taxon>
    </lineage>
</organism>
<feature type="active site" description="Proton donor/acceptor" evidence="3">
    <location>
        <position position="233"/>
    </location>
</feature>
<dbReference type="CDD" id="cd00827">
    <property type="entry name" value="init_cond_enzymes"/>
    <property type="match status" value="1"/>
</dbReference>
<dbReference type="GO" id="GO:0006084">
    <property type="term" value="P:acetyl-CoA metabolic process"/>
    <property type="evidence" value="ECO:0007669"/>
    <property type="project" value="InterPro"/>
</dbReference>
<dbReference type="Gene3D" id="3.40.47.10">
    <property type="match status" value="2"/>
</dbReference>
<dbReference type="PANTHER" id="PTHR43323:SF2">
    <property type="entry name" value="HYDROXYMETHYLGLUTARYL-COA SYNTHASE"/>
    <property type="match status" value="1"/>
</dbReference>
<feature type="binding site" evidence="4">
    <location>
        <position position="272"/>
    </location>
    <ligand>
        <name>(3S)-3-hydroxy-3-methylglutaryl-CoA</name>
        <dbReference type="ChEBI" id="CHEBI:43074"/>
    </ligand>
</feature>
<dbReference type="PANTHER" id="PTHR43323">
    <property type="entry name" value="3-HYDROXY-3-METHYLGLUTARYL COENZYME A SYNTHASE"/>
    <property type="match status" value="1"/>
</dbReference>
<keyword evidence="2 7" id="KW-0808">Transferase</keyword>
<feature type="domain" description="Hydroxymethylglutaryl-coenzyme A synthase N-terminal" evidence="5">
    <location>
        <begin position="2"/>
        <end position="163"/>
    </location>
</feature>
<feature type="active site" description="Proton donor/acceptor" evidence="3">
    <location>
        <position position="79"/>
    </location>
</feature>
<dbReference type="KEGG" id="eio:H9L01_02540"/>
<dbReference type="NCBIfam" id="TIGR01835">
    <property type="entry name" value="HMG-CoA-S_prok"/>
    <property type="match status" value="1"/>
</dbReference>
<keyword evidence="7" id="KW-0012">Acyltransferase</keyword>
<evidence type="ECO:0000256" key="2">
    <source>
        <dbReference type="ARBA" id="ARBA00022679"/>
    </source>
</evidence>
<evidence type="ECO:0000256" key="3">
    <source>
        <dbReference type="PIRSR" id="PIRSR611554-1"/>
    </source>
</evidence>
<keyword evidence="8" id="KW-1185">Reference proteome</keyword>
<evidence type="ECO:0000259" key="6">
    <source>
        <dbReference type="Pfam" id="PF08540"/>
    </source>
</evidence>
<evidence type="ECO:0000256" key="1">
    <source>
        <dbReference type="ARBA" id="ARBA00007061"/>
    </source>
</evidence>
<feature type="active site" description="Acyl-thioester intermediate" evidence="3">
    <location>
        <position position="111"/>
    </location>
</feature>
<feature type="domain" description="Hydroxymethylglutaryl-coenzyme A synthase C-terminal" evidence="6">
    <location>
        <begin position="262"/>
        <end position="373"/>
    </location>
</feature>